<dbReference type="Pfam" id="PF00483">
    <property type="entry name" value="NTP_transferase"/>
    <property type="match status" value="1"/>
</dbReference>
<dbReference type="EMBL" id="BAAAFH010000003">
    <property type="protein sequence ID" value="GAA0874442.1"/>
    <property type="molecule type" value="Genomic_DNA"/>
</dbReference>
<dbReference type="GO" id="GO:0016779">
    <property type="term" value="F:nucleotidyltransferase activity"/>
    <property type="evidence" value="ECO:0007669"/>
    <property type="project" value="UniProtKB-KW"/>
</dbReference>
<sequence length="355" mass="39977">MKSNKFAVIMAGGVGSRFWPLSTPEHPKQFLDVLGIGKSLIQMTFERLSKIVPAENIFVVTNQIYRDLVKDQLPDLSEEAILTEPQRKNTAPCIAYAASKIYAINKEANLIVAPSDHLILQEEKFVRIVDVALNEAESTDCLVTLGIKPNRPDTGYGYIQFYQNGDLIPGSVCEVKQFMEKPNKELAELFLKSGDYYWNSGIFVWKAATILEALKKFKPDLYSLFASDFSLYNSPQEQEFVNTCFEKCEDISIDFAVMENAKNVKVVLADFDWSDLGTWGSVYSHLEKDFNGNAIIGGKAQLIDSHNCIVNIPTNRSALIQGLNDYIVVESNGKLLILSKKDEQKLKDYIKLMEE</sequence>
<name>A0ABP3Y3R6_9FLAO</name>
<keyword evidence="2" id="KW-0548">Nucleotidyltransferase</keyword>
<dbReference type="InterPro" id="IPR049577">
    <property type="entry name" value="GMPP_N"/>
</dbReference>
<keyword evidence="3" id="KW-1185">Reference proteome</keyword>
<dbReference type="CDD" id="cd02509">
    <property type="entry name" value="GDP-M1P_Guanylyltransferase"/>
    <property type="match status" value="1"/>
</dbReference>
<dbReference type="InterPro" id="IPR051161">
    <property type="entry name" value="Mannose-6P_isomerase_type2"/>
</dbReference>
<evidence type="ECO:0000259" key="1">
    <source>
        <dbReference type="Pfam" id="PF00483"/>
    </source>
</evidence>
<evidence type="ECO:0000313" key="2">
    <source>
        <dbReference type="EMBL" id="GAA0874442.1"/>
    </source>
</evidence>
<dbReference type="Proteomes" id="UP001501126">
    <property type="component" value="Unassembled WGS sequence"/>
</dbReference>
<protein>
    <submittedName>
        <fullName evidence="2">Mannose-1-phosphate guanylyltransferase</fullName>
    </submittedName>
</protein>
<dbReference type="PANTHER" id="PTHR46390">
    <property type="entry name" value="MANNOSE-1-PHOSPHATE GUANYLYLTRANSFERASE"/>
    <property type="match status" value="1"/>
</dbReference>
<evidence type="ECO:0000313" key="3">
    <source>
        <dbReference type="Proteomes" id="UP001501126"/>
    </source>
</evidence>
<organism evidence="2 3">
    <name type="scientific">Wandonia haliotis</name>
    <dbReference type="NCBI Taxonomy" id="574963"/>
    <lineage>
        <taxon>Bacteria</taxon>
        <taxon>Pseudomonadati</taxon>
        <taxon>Bacteroidota</taxon>
        <taxon>Flavobacteriia</taxon>
        <taxon>Flavobacteriales</taxon>
        <taxon>Crocinitomicaceae</taxon>
        <taxon>Wandonia</taxon>
    </lineage>
</organism>
<dbReference type="InterPro" id="IPR029044">
    <property type="entry name" value="Nucleotide-diphossugar_trans"/>
</dbReference>
<proteinExistence type="predicted"/>
<dbReference type="SUPFAM" id="SSF159283">
    <property type="entry name" value="Guanosine diphospho-D-mannose pyrophosphorylase/mannose-6-phosphate isomerase linker domain"/>
    <property type="match status" value="1"/>
</dbReference>
<dbReference type="SUPFAM" id="SSF53448">
    <property type="entry name" value="Nucleotide-diphospho-sugar transferases"/>
    <property type="match status" value="1"/>
</dbReference>
<accession>A0ABP3Y3R6</accession>
<reference evidence="3" key="1">
    <citation type="journal article" date="2019" name="Int. J. Syst. Evol. Microbiol.">
        <title>The Global Catalogue of Microorganisms (GCM) 10K type strain sequencing project: providing services to taxonomists for standard genome sequencing and annotation.</title>
        <authorList>
            <consortium name="The Broad Institute Genomics Platform"/>
            <consortium name="The Broad Institute Genome Sequencing Center for Infectious Disease"/>
            <person name="Wu L."/>
            <person name="Ma J."/>
        </authorList>
    </citation>
    <scope>NUCLEOTIDE SEQUENCE [LARGE SCALE GENOMIC DNA]</scope>
    <source>
        <strain evidence="3">JCM 16083</strain>
    </source>
</reference>
<dbReference type="RefSeq" id="WP_343785339.1">
    <property type="nucleotide sequence ID" value="NZ_BAAAFH010000003.1"/>
</dbReference>
<gene>
    <name evidence="2" type="ORF">GCM10009118_08500</name>
</gene>
<feature type="domain" description="Nucleotidyl transferase" evidence="1">
    <location>
        <begin position="7"/>
        <end position="286"/>
    </location>
</feature>
<dbReference type="Gene3D" id="3.90.550.10">
    <property type="entry name" value="Spore Coat Polysaccharide Biosynthesis Protein SpsA, Chain A"/>
    <property type="match status" value="1"/>
</dbReference>
<dbReference type="InterPro" id="IPR005835">
    <property type="entry name" value="NTP_transferase_dom"/>
</dbReference>
<comment type="caution">
    <text evidence="2">The sequence shown here is derived from an EMBL/GenBank/DDBJ whole genome shotgun (WGS) entry which is preliminary data.</text>
</comment>
<dbReference type="PANTHER" id="PTHR46390:SF1">
    <property type="entry name" value="MANNOSE-1-PHOSPHATE GUANYLYLTRANSFERASE"/>
    <property type="match status" value="1"/>
</dbReference>
<keyword evidence="2" id="KW-0808">Transferase</keyword>